<evidence type="ECO:0000256" key="1">
    <source>
        <dbReference type="SAM" id="MobiDB-lite"/>
    </source>
</evidence>
<sequence length="248" mass="26358">MAISLITTSNRPYGHPYLLGGLRPRIACRARLLFLARSLSPQWPAVTRCDCQVSPLIGLSYTWSRGRVPKGLCQAALMSRSWLGTLFSARLLCSTISICPRNVGDRRLVADARPTRFSGASMVPTGLLHPTVLPQGRPRAGRGRNALRSPTLSPGLLARAGVLELGTLKWSGGGVASACARARAPVSHRLARRGRPAAPGRPIRPQRGAASPPRRPRGGRPGGVGVVRLRPLRVLVANIAACAISCSP</sequence>
<dbReference type="AlphaFoldDB" id="J0WSU6"/>
<dbReference type="KEGG" id="adl:AURDEDRAFT_117424"/>
<accession>J0WSU6</accession>
<organism evidence="2 3">
    <name type="scientific">Auricularia subglabra (strain TFB-10046 / SS5)</name>
    <name type="common">White-rot fungus</name>
    <name type="synonym">Auricularia delicata (strain TFB10046)</name>
    <dbReference type="NCBI Taxonomy" id="717982"/>
    <lineage>
        <taxon>Eukaryota</taxon>
        <taxon>Fungi</taxon>
        <taxon>Dikarya</taxon>
        <taxon>Basidiomycota</taxon>
        <taxon>Agaricomycotina</taxon>
        <taxon>Agaricomycetes</taxon>
        <taxon>Auriculariales</taxon>
        <taxon>Auriculariaceae</taxon>
        <taxon>Auricularia</taxon>
    </lineage>
</organism>
<feature type="region of interest" description="Disordered" evidence="1">
    <location>
        <begin position="186"/>
        <end position="224"/>
    </location>
</feature>
<evidence type="ECO:0000313" key="3">
    <source>
        <dbReference type="Proteomes" id="UP000006514"/>
    </source>
</evidence>
<keyword evidence="3" id="KW-1185">Reference proteome</keyword>
<proteinExistence type="predicted"/>
<gene>
    <name evidence="2" type="ORF">AURDEDRAFT_117424</name>
</gene>
<dbReference type="EMBL" id="JH687896">
    <property type="protein sequence ID" value="EJD35267.1"/>
    <property type="molecule type" value="Genomic_DNA"/>
</dbReference>
<name>J0WSU6_AURST</name>
<reference evidence="3" key="1">
    <citation type="journal article" date="2012" name="Science">
        <title>The Paleozoic origin of enzymatic lignin decomposition reconstructed from 31 fungal genomes.</title>
        <authorList>
            <person name="Floudas D."/>
            <person name="Binder M."/>
            <person name="Riley R."/>
            <person name="Barry K."/>
            <person name="Blanchette R.A."/>
            <person name="Henrissat B."/>
            <person name="Martinez A.T."/>
            <person name="Otillar R."/>
            <person name="Spatafora J.W."/>
            <person name="Yadav J.S."/>
            <person name="Aerts A."/>
            <person name="Benoit I."/>
            <person name="Boyd A."/>
            <person name="Carlson A."/>
            <person name="Copeland A."/>
            <person name="Coutinho P.M."/>
            <person name="de Vries R.P."/>
            <person name="Ferreira P."/>
            <person name="Findley K."/>
            <person name="Foster B."/>
            <person name="Gaskell J."/>
            <person name="Glotzer D."/>
            <person name="Gorecki P."/>
            <person name="Heitman J."/>
            <person name="Hesse C."/>
            <person name="Hori C."/>
            <person name="Igarashi K."/>
            <person name="Jurgens J.A."/>
            <person name="Kallen N."/>
            <person name="Kersten P."/>
            <person name="Kohler A."/>
            <person name="Kuees U."/>
            <person name="Kumar T.K.A."/>
            <person name="Kuo A."/>
            <person name="LaButti K."/>
            <person name="Larrondo L.F."/>
            <person name="Lindquist E."/>
            <person name="Ling A."/>
            <person name="Lombard V."/>
            <person name="Lucas S."/>
            <person name="Lundell T."/>
            <person name="Martin R."/>
            <person name="McLaughlin D.J."/>
            <person name="Morgenstern I."/>
            <person name="Morin E."/>
            <person name="Murat C."/>
            <person name="Nagy L.G."/>
            <person name="Nolan M."/>
            <person name="Ohm R.A."/>
            <person name="Patyshakuliyeva A."/>
            <person name="Rokas A."/>
            <person name="Ruiz-Duenas F.J."/>
            <person name="Sabat G."/>
            <person name="Salamov A."/>
            <person name="Samejima M."/>
            <person name="Schmutz J."/>
            <person name="Slot J.C."/>
            <person name="St John F."/>
            <person name="Stenlid J."/>
            <person name="Sun H."/>
            <person name="Sun S."/>
            <person name="Syed K."/>
            <person name="Tsang A."/>
            <person name="Wiebenga A."/>
            <person name="Young D."/>
            <person name="Pisabarro A."/>
            <person name="Eastwood D.C."/>
            <person name="Martin F."/>
            <person name="Cullen D."/>
            <person name="Grigoriev I.V."/>
            <person name="Hibbett D.S."/>
        </authorList>
    </citation>
    <scope>NUCLEOTIDE SEQUENCE [LARGE SCALE GENOMIC DNA]</scope>
    <source>
        <strain evidence="3">TFB10046</strain>
    </source>
</reference>
<protein>
    <submittedName>
        <fullName evidence="2">Uncharacterized protein</fullName>
    </submittedName>
</protein>
<feature type="compositionally biased region" description="Low complexity" evidence="1">
    <location>
        <begin position="196"/>
        <end position="212"/>
    </location>
</feature>
<feature type="region of interest" description="Disordered" evidence="1">
    <location>
        <begin position="128"/>
        <end position="148"/>
    </location>
</feature>
<evidence type="ECO:0000313" key="2">
    <source>
        <dbReference type="EMBL" id="EJD35267.1"/>
    </source>
</evidence>
<dbReference type="Proteomes" id="UP000006514">
    <property type="component" value="Unassembled WGS sequence"/>
</dbReference>
<dbReference type="InParanoid" id="J0WSU6"/>